<name>A0A9N7R3N5_STRHE</name>
<dbReference type="GO" id="GO:0003700">
    <property type="term" value="F:DNA-binding transcription factor activity"/>
    <property type="evidence" value="ECO:0007669"/>
    <property type="project" value="TreeGrafter"/>
</dbReference>
<evidence type="ECO:0000313" key="5">
    <source>
        <dbReference type="EMBL" id="CAA0813472.1"/>
    </source>
</evidence>
<feature type="domain" description="ZF-HD dimerization-type" evidence="4">
    <location>
        <begin position="9"/>
        <end position="53"/>
    </location>
</feature>
<protein>
    <submittedName>
        <fullName evidence="5">Mini zinc finger protein 1</fullName>
    </submittedName>
</protein>
<dbReference type="PANTHER" id="PTHR31948:SF140">
    <property type="entry name" value="ZINC-FINGER HOMEODOMAIN PROTEIN 2"/>
    <property type="match status" value="1"/>
</dbReference>
<evidence type="ECO:0000256" key="2">
    <source>
        <dbReference type="ARBA" id="ARBA00022771"/>
    </source>
</evidence>
<dbReference type="AlphaFoldDB" id="A0A9N7R3N5"/>
<dbReference type="GO" id="GO:0005634">
    <property type="term" value="C:nucleus"/>
    <property type="evidence" value="ECO:0007669"/>
    <property type="project" value="TreeGrafter"/>
</dbReference>
<keyword evidence="6" id="KW-1185">Reference proteome</keyword>
<accession>A0A9N7R3N5</accession>
<evidence type="ECO:0000256" key="1">
    <source>
        <dbReference type="ARBA" id="ARBA00022723"/>
    </source>
</evidence>
<dbReference type="GO" id="GO:0008270">
    <property type="term" value="F:zinc ion binding"/>
    <property type="evidence" value="ECO:0007669"/>
    <property type="project" value="UniProtKB-KW"/>
</dbReference>
<keyword evidence="1" id="KW-0479">Metal-binding</keyword>
<proteinExistence type="predicted"/>
<dbReference type="Proteomes" id="UP001153555">
    <property type="component" value="Unassembled WGS sequence"/>
</dbReference>
<reference evidence="5" key="1">
    <citation type="submission" date="2019-12" db="EMBL/GenBank/DDBJ databases">
        <authorList>
            <person name="Scholes J."/>
        </authorList>
    </citation>
    <scope>NUCLEOTIDE SEQUENCE</scope>
</reference>
<dbReference type="PROSITE" id="PS51523">
    <property type="entry name" value="ZF_HD_DIMER"/>
    <property type="match status" value="2"/>
</dbReference>
<evidence type="ECO:0000256" key="3">
    <source>
        <dbReference type="ARBA" id="ARBA00022833"/>
    </source>
</evidence>
<evidence type="ECO:0000313" key="6">
    <source>
        <dbReference type="Proteomes" id="UP001153555"/>
    </source>
</evidence>
<organism evidence="5 6">
    <name type="scientific">Striga hermonthica</name>
    <name type="common">Purple witchweed</name>
    <name type="synonym">Buchnera hermonthica</name>
    <dbReference type="NCBI Taxonomy" id="68872"/>
    <lineage>
        <taxon>Eukaryota</taxon>
        <taxon>Viridiplantae</taxon>
        <taxon>Streptophyta</taxon>
        <taxon>Embryophyta</taxon>
        <taxon>Tracheophyta</taxon>
        <taxon>Spermatophyta</taxon>
        <taxon>Magnoliopsida</taxon>
        <taxon>eudicotyledons</taxon>
        <taxon>Gunneridae</taxon>
        <taxon>Pentapetalae</taxon>
        <taxon>asterids</taxon>
        <taxon>lamiids</taxon>
        <taxon>Lamiales</taxon>
        <taxon>Orobanchaceae</taxon>
        <taxon>Buchnereae</taxon>
        <taxon>Striga</taxon>
    </lineage>
</organism>
<dbReference type="Pfam" id="PF04770">
    <property type="entry name" value="ZF-HD_dimer"/>
    <property type="match status" value="2"/>
</dbReference>
<feature type="domain" description="ZF-HD dimerization-type" evidence="4">
    <location>
        <begin position="55"/>
        <end position="103"/>
    </location>
</feature>
<dbReference type="GO" id="GO:0000976">
    <property type="term" value="F:transcription cis-regulatory region binding"/>
    <property type="evidence" value="ECO:0007669"/>
    <property type="project" value="TreeGrafter"/>
</dbReference>
<comment type="caution">
    <text evidence="5">The sequence shown here is derived from an EMBL/GenBank/DDBJ whole genome shotgun (WGS) entry which is preliminary data.</text>
</comment>
<sequence length="109" mass="12071">MGGGDTVSYGECLKLHSALENKADGRQEFIPVGGDYPMDCTACGCHRKVIWRVLHTVCQKNHNPMGPESKDGCQEFKSFPGNHHLQVEACAACGCHVSFHMKEKKRKPK</sequence>
<evidence type="ECO:0000259" key="4">
    <source>
        <dbReference type="PROSITE" id="PS51523"/>
    </source>
</evidence>
<dbReference type="PANTHER" id="PTHR31948">
    <property type="entry name" value="ZINC-FINGER HOMEODOMAIN PROTEIN 2"/>
    <property type="match status" value="1"/>
</dbReference>
<keyword evidence="2" id="KW-0863">Zinc-finger</keyword>
<dbReference type="InterPro" id="IPR006456">
    <property type="entry name" value="ZF_HD_homeobox_Cys/His_dimer"/>
</dbReference>
<keyword evidence="3" id="KW-0862">Zinc</keyword>
<dbReference type="OrthoDB" id="904763at2759"/>
<dbReference type="EMBL" id="CACSLK010011313">
    <property type="protein sequence ID" value="CAA0813472.1"/>
    <property type="molecule type" value="Genomic_DNA"/>
</dbReference>
<dbReference type="GO" id="GO:0050793">
    <property type="term" value="P:regulation of developmental process"/>
    <property type="evidence" value="ECO:0007669"/>
    <property type="project" value="TreeGrafter"/>
</dbReference>
<gene>
    <name evidence="5" type="ORF">SHERM_14031</name>
</gene>